<protein>
    <submittedName>
        <fullName evidence="1">Uncharacterized protein</fullName>
    </submittedName>
</protein>
<dbReference type="EMBL" id="BMAV01018926">
    <property type="protein sequence ID" value="GFY71559.1"/>
    <property type="molecule type" value="Genomic_DNA"/>
</dbReference>
<evidence type="ECO:0000313" key="2">
    <source>
        <dbReference type="Proteomes" id="UP000886998"/>
    </source>
</evidence>
<dbReference type="Proteomes" id="UP000886998">
    <property type="component" value="Unassembled WGS sequence"/>
</dbReference>
<gene>
    <name evidence="1" type="ORF">TNIN_459891</name>
</gene>
<evidence type="ECO:0000313" key="1">
    <source>
        <dbReference type="EMBL" id="GFY71559.1"/>
    </source>
</evidence>
<keyword evidence="2" id="KW-1185">Reference proteome</keyword>
<name>A0A8X6YHI6_9ARAC</name>
<proteinExistence type="predicted"/>
<accession>A0A8X6YHI6</accession>
<dbReference type="AlphaFoldDB" id="A0A8X6YHI6"/>
<organism evidence="1 2">
    <name type="scientific">Trichonephila inaurata madagascariensis</name>
    <dbReference type="NCBI Taxonomy" id="2747483"/>
    <lineage>
        <taxon>Eukaryota</taxon>
        <taxon>Metazoa</taxon>
        <taxon>Ecdysozoa</taxon>
        <taxon>Arthropoda</taxon>
        <taxon>Chelicerata</taxon>
        <taxon>Arachnida</taxon>
        <taxon>Araneae</taxon>
        <taxon>Araneomorphae</taxon>
        <taxon>Entelegynae</taxon>
        <taxon>Araneoidea</taxon>
        <taxon>Nephilidae</taxon>
        <taxon>Trichonephila</taxon>
        <taxon>Trichonephila inaurata</taxon>
    </lineage>
</organism>
<reference evidence="1" key="1">
    <citation type="submission" date="2020-08" db="EMBL/GenBank/DDBJ databases">
        <title>Multicomponent nature underlies the extraordinary mechanical properties of spider dragline silk.</title>
        <authorList>
            <person name="Kono N."/>
            <person name="Nakamura H."/>
            <person name="Mori M."/>
            <person name="Yoshida Y."/>
            <person name="Ohtoshi R."/>
            <person name="Malay A.D."/>
            <person name="Moran D.A.P."/>
            <person name="Tomita M."/>
            <person name="Numata K."/>
            <person name="Arakawa K."/>
        </authorList>
    </citation>
    <scope>NUCLEOTIDE SEQUENCE</scope>
</reference>
<comment type="caution">
    <text evidence="1">The sequence shown here is derived from an EMBL/GenBank/DDBJ whole genome shotgun (WGS) entry which is preliminary data.</text>
</comment>
<sequence>MECYLTDFIYSIYSSLYPCLSSLTLATGVTKALYLKGNETKGLISQRKRIRRNDIMRERRQEIMLVHLFQSTDLEVFRFEDHEIRDFRYRVLYLARTLSMAM</sequence>